<feature type="chain" id="PRO_5003148647" evidence="4">
    <location>
        <begin position="20"/>
        <end position="776"/>
    </location>
</feature>
<dbReference type="AlphaFoldDB" id="E1KTV4"/>
<organism evidence="6 7">
    <name type="scientific">Prevotella disiens FB035-09AN</name>
    <dbReference type="NCBI Taxonomy" id="866771"/>
    <lineage>
        <taxon>Bacteria</taxon>
        <taxon>Pseudomonadati</taxon>
        <taxon>Bacteroidota</taxon>
        <taxon>Bacteroidia</taxon>
        <taxon>Bacteroidales</taxon>
        <taxon>Prevotellaceae</taxon>
        <taxon>Prevotella</taxon>
    </lineage>
</organism>
<evidence type="ECO:0000256" key="4">
    <source>
        <dbReference type="SAM" id="SignalP"/>
    </source>
</evidence>
<dbReference type="InterPro" id="IPR041700">
    <property type="entry name" value="OMP_b-brl_3"/>
</dbReference>
<dbReference type="STRING" id="866771.HMPREF9296_1923"/>
<dbReference type="GO" id="GO:0009279">
    <property type="term" value="C:cell outer membrane"/>
    <property type="evidence" value="ECO:0007669"/>
    <property type="project" value="UniProtKB-SubCell"/>
</dbReference>
<dbReference type="Gene3D" id="2.60.40.1120">
    <property type="entry name" value="Carboxypeptidase-like, regulatory domain"/>
    <property type="match status" value="1"/>
</dbReference>
<protein>
    <submittedName>
        <fullName evidence="6">TonB-dependent receptor</fullName>
    </submittedName>
</protein>
<evidence type="ECO:0000256" key="2">
    <source>
        <dbReference type="ARBA" id="ARBA00023136"/>
    </source>
</evidence>
<dbReference type="InterPro" id="IPR008969">
    <property type="entry name" value="CarboxyPept-like_regulatory"/>
</dbReference>
<dbReference type="eggNOG" id="COG1629">
    <property type="taxonomic scope" value="Bacteria"/>
</dbReference>
<comment type="caution">
    <text evidence="6">The sequence shown here is derived from an EMBL/GenBank/DDBJ whole genome shotgun (WGS) entry which is preliminary data.</text>
</comment>
<proteinExistence type="predicted"/>
<dbReference type="InterPro" id="IPR037066">
    <property type="entry name" value="Plug_dom_sf"/>
</dbReference>
<dbReference type="RefSeq" id="WP_004358030.1">
    <property type="nucleotide sequence ID" value="NZ_AEDO01000056.1"/>
</dbReference>
<accession>E1KTV4</accession>
<keyword evidence="2" id="KW-0472">Membrane</keyword>
<dbReference type="PANTHER" id="PTHR40980">
    <property type="entry name" value="PLUG DOMAIN-CONTAINING PROTEIN"/>
    <property type="match status" value="1"/>
</dbReference>
<keyword evidence="3" id="KW-0998">Cell outer membrane</keyword>
<gene>
    <name evidence="6" type="primary">tonB_2</name>
    <name evidence="6" type="ORF">HMPREF9296_1923</name>
</gene>
<dbReference type="SUPFAM" id="SSF49464">
    <property type="entry name" value="Carboxypeptidase regulatory domain-like"/>
    <property type="match status" value="1"/>
</dbReference>
<dbReference type="Proteomes" id="UP000003610">
    <property type="component" value="Unassembled WGS sequence"/>
</dbReference>
<comment type="subcellular location">
    <subcellularLocation>
        <location evidence="1">Cell outer membrane</location>
    </subcellularLocation>
</comment>
<sequence>MGKWILFFMVFINAQVICAQNINLSGKITDAQGKAISKATLVVKDSLDTTITSAYSDSTGNFSIEGVPYKLFTLSASCLGYAEYSHRFESVNNDIFINIILDSAITELSEVVVTSKKHLVHRSIDRIVFNAERLNAVASNFMDVLKHTPGIIVQDDAVNMISKGKVIFLMNGRELKMDMKELVSFLSSLPSDNLKQIEVMTTPPAKYSAEGNAGIINFITKKMQNNYFGGYITNRLSIKERLYNGVNYSMQYKKNRVESYINIGKGFGTMQTDRKTQIYYPLETWYTTNHKLKSNNYMLITAGVDYGLTKNSVLGAIITYSNMHPNAETKTVTSISDERSLSKYFETFTDFNSKYHRSNANLHYTANNLINKKGTINVNLDYLNYRIKDHINLQTTHDESLNYTNNPNTAINIYQGKIDIEQPIGETTFSYGALYSLSKTDNETNYDYISNGHDLNDHFVYREQIFAAYTDIRYKFSEKLEMKLGLRGEYGILDGNSIKLNSRTRNNQFDLFPTAFLNYSWNGNNSLSMSISSRINRPSYVDINPFTTYIDSHTIQSGNSQLLPEKSYAIELGYTLGNFSLSTSAVWKNRVIASYTQTDKSTKITTITINNIMKKQLYSVDASYYFDKVKWFDSSIEGSIYMINSNPMSGYNLENIKQTSAFFYINNNIYFNSTKTLVANLWGQFQTKEKDVVGESPSRYRIDFGLKYLLCNKKLSIGIEYQNMLASHEKSIIKSNGITYIYDYKPYRVLNISISYQFGKKLNVHPKKIGINTNRL</sequence>
<dbReference type="InterPro" id="IPR036942">
    <property type="entry name" value="Beta-barrel_TonB_sf"/>
</dbReference>
<dbReference type="SUPFAM" id="SSF56935">
    <property type="entry name" value="Porins"/>
    <property type="match status" value="1"/>
</dbReference>
<reference evidence="6 7" key="1">
    <citation type="submission" date="2010-08" db="EMBL/GenBank/DDBJ databases">
        <authorList>
            <person name="Durkin A.S."/>
            <person name="Madupu R."/>
            <person name="Torralba M."/>
            <person name="Gillis M."/>
            <person name="Methe B."/>
            <person name="Sutton G."/>
            <person name="Nelson K.E."/>
        </authorList>
    </citation>
    <scope>NUCLEOTIDE SEQUENCE [LARGE SCALE GENOMIC DNA]</scope>
    <source>
        <strain evidence="6 7">FB035-09AN</strain>
    </source>
</reference>
<feature type="signal peptide" evidence="4">
    <location>
        <begin position="1"/>
        <end position="19"/>
    </location>
</feature>
<evidence type="ECO:0000259" key="5">
    <source>
        <dbReference type="Pfam" id="PF14905"/>
    </source>
</evidence>
<name>E1KTV4_9BACT</name>
<evidence type="ECO:0000313" key="7">
    <source>
        <dbReference type="Proteomes" id="UP000003610"/>
    </source>
</evidence>
<dbReference type="Gene3D" id="2.40.170.20">
    <property type="entry name" value="TonB-dependent receptor, beta-barrel domain"/>
    <property type="match status" value="1"/>
</dbReference>
<dbReference type="PANTHER" id="PTHR40980:SF4">
    <property type="entry name" value="TONB-DEPENDENT RECEPTOR-LIKE BETA-BARREL DOMAIN-CONTAINING PROTEIN"/>
    <property type="match status" value="1"/>
</dbReference>
<dbReference type="Pfam" id="PF13715">
    <property type="entry name" value="CarbopepD_reg_2"/>
    <property type="match status" value="1"/>
</dbReference>
<dbReference type="EMBL" id="AEDO01000056">
    <property type="protein sequence ID" value="EFL45179.1"/>
    <property type="molecule type" value="Genomic_DNA"/>
</dbReference>
<evidence type="ECO:0000256" key="1">
    <source>
        <dbReference type="ARBA" id="ARBA00004442"/>
    </source>
</evidence>
<keyword evidence="4" id="KW-0732">Signal</keyword>
<evidence type="ECO:0000313" key="6">
    <source>
        <dbReference type="EMBL" id="EFL45179.1"/>
    </source>
</evidence>
<keyword evidence="6" id="KW-0675">Receptor</keyword>
<evidence type="ECO:0000256" key="3">
    <source>
        <dbReference type="ARBA" id="ARBA00023237"/>
    </source>
</evidence>
<feature type="domain" description="Outer membrane protein beta-barrel" evidence="5">
    <location>
        <begin position="371"/>
        <end position="756"/>
    </location>
</feature>
<dbReference type="Pfam" id="PF14905">
    <property type="entry name" value="OMP_b-brl_3"/>
    <property type="match status" value="1"/>
</dbReference>
<dbReference type="Gene3D" id="2.170.130.10">
    <property type="entry name" value="TonB-dependent receptor, plug domain"/>
    <property type="match status" value="1"/>
</dbReference>